<evidence type="ECO:0000256" key="2">
    <source>
        <dbReference type="ARBA" id="ARBA00008125"/>
    </source>
</evidence>
<evidence type="ECO:0000256" key="4">
    <source>
        <dbReference type="ARBA" id="ARBA00022729"/>
    </source>
</evidence>
<dbReference type="Gene3D" id="2.20.100.10">
    <property type="entry name" value="Thrombospondin type-1 (TSP1) repeat"/>
    <property type="match status" value="1"/>
</dbReference>
<comment type="caution">
    <text evidence="8">The sequence shown here is derived from an EMBL/GenBank/DDBJ whole genome shotgun (WGS) entry which is preliminary data.</text>
</comment>
<dbReference type="PROSITE" id="PS51323">
    <property type="entry name" value="IGFBP_N_2"/>
    <property type="match status" value="1"/>
</dbReference>
<keyword evidence="3" id="KW-0964">Secreted</keyword>
<accession>A0A401S6E7</accession>
<keyword evidence="5" id="KW-1015">Disulfide bond</keyword>
<dbReference type="SMART" id="SM00214">
    <property type="entry name" value="VWC"/>
    <property type="match status" value="1"/>
</dbReference>
<organism evidence="8 9">
    <name type="scientific">Chiloscyllium punctatum</name>
    <name type="common">Brownbanded bambooshark</name>
    <name type="synonym">Hemiscyllium punctatum</name>
    <dbReference type="NCBI Taxonomy" id="137246"/>
    <lineage>
        <taxon>Eukaryota</taxon>
        <taxon>Metazoa</taxon>
        <taxon>Chordata</taxon>
        <taxon>Craniata</taxon>
        <taxon>Vertebrata</taxon>
        <taxon>Chondrichthyes</taxon>
        <taxon>Elasmobranchii</taxon>
        <taxon>Galeomorphii</taxon>
        <taxon>Galeoidea</taxon>
        <taxon>Orectolobiformes</taxon>
        <taxon>Hemiscylliidae</taxon>
        <taxon>Chiloscyllium</taxon>
    </lineage>
</organism>
<dbReference type="InterPro" id="IPR043973">
    <property type="entry name" value="TSP1_CCN"/>
</dbReference>
<evidence type="ECO:0000256" key="1">
    <source>
        <dbReference type="ARBA" id="ARBA00004613"/>
    </source>
</evidence>
<evidence type="ECO:0000259" key="7">
    <source>
        <dbReference type="PROSITE" id="PS51323"/>
    </source>
</evidence>
<dbReference type="InterPro" id="IPR050941">
    <property type="entry name" value="CCN"/>
</dbReference>
<feature type="domain" description="VWFC" evidence="6">
    <location>
        <begin position="121"/>
        <end position="185"/>
    </location>
</feature>
<dbReference type="PANTHER" id="PTHR11348">
    <property type="entry name" value="CONNECTIVE TISSUE GROWTH FACTOR-RELATED"/>
    <property type="match status" value="1"/>
</dbReference>
<dbReference type="GO" id="GO:0005178">
    <property type="term" value="F:integrin binding"/>
    <property type="evidence" value="ECO:0007669"/>
    <property type="project" value="TreeGrafter"/>
</dbReference>
<dbReference type="InterPro" id="IPR000867">
    <property type="entry name" value="IGFBP-like"/>
</dbReference>
<evidence type="ECO:0000313" key="9">
    <source>
        <dbReference type="Proteomes" id="UP000287033"/>
    </source>
</evidence>
<dbReference type="PROSITE" id="PS00222">
    <property type="entry name" value="IGFBP_N_1"/>
    <property type="match status" value="1"/>
</dbReference>
<evidence type="ECO:0008006" key="10">
    <source>
        <dbReference type="Google" id="ProtNLM"/>
    </source>
</evidence>
<dbReference type="GO" id="GO:0007165">
    <property type="term" value="P:signal transduction"/>
    <property type="evidence" value="ECO:0007669"/>
    <property type="project" value="InterPro"/>
</dbReference>
<dbReference type="EMBL" id="BEZZ01000105">
    <property type="protein sequence ID" value="GCC25950.1"/>
    <property type="molecule type" value="Genomic_DNA"/>
</dbReference>
<dbReference type="SUPFAM" id="SSF57184">
    <property type="entry name" value="Growth factor receptor domain"/>
    <property type="match status" value="1"/>
</dbReference>
<sequence>MHGLFSYILLFTYTNQFLCRIPQSHVQQALVKTGRKIAEIEDVPERRQFCKWPCKCPRKPLCLPGVSLVTDGCGCCKTCAKQFGELCTEADTCDPHKNLYCDYSGDKPKYEFGVCAYTIGVGCESNGNYYKHGQSFQPDCHYKCTCVNGAFGCTPTCTKKLAAGQCRNPKAIKRSEYCCERSICDKTGVNSHQAAMYRVMSAYKARPITWRKQCPLQTTPWSSCSKSCGLGISVRVTNDNSKCELERENRLCFIRPCNTRLLKNLKTMKPDDINSHRRYEKVLSSNLTCTIVKILTLEMET</sequence>
<comment type="similarity">
    <text evidence="2">Belongs to the CCN family.</text>
</comment>
<dbReference type="InterPro" id="IPR000884">
    <property type="entry name" value="TSP1_rpt"/>
</dbReference>
<feature type="domain" description="IGFBP N-terminal" evidence="7">
    <location>
        <begin position="46"/>
        <end position="118"/>
    </location>
</feature>
<dbReference type="PROSITE" id="PS50184">
    <property type="entry name" value="VWFC_2"/>
    <property type="match status" value="1"/>
</dbReference>
<dbReference type="GO" id="GO:0005615">
    <property type="term" value="C:extracellular space"/>
    <property type="evidence" value="ECO:0007669"/>
    <property type="project" value="TreeGrafter"/>
</dbReference>
<dbReference type="PROSITE" id="PS50092">
    <property type="entry name" value="TSP1"/>
    <property type="match status" value="1"/>
</dbReference>
<evidence type="ECO:0000256" key="3">
    <source>
        <dbReference type="ARBA" id="ARBA00022525"/>
    </source>
</evidence>
<dbReference type="InterPro" id="IPR001007">
    <property type="entry name" value="VWF_dom"/>
</dbReference>
<protein>
    <recommendedName>
        <fullName evidence="10">IGFBP N-terminal domain-containing protein</fullName>
    </recommendedName>
</protein>
<reference evidence="8 9" key="1">
    <citation type="journal article" date="2018" name="Nat. Ecol. Evol.">
        <title>Shark genomes provide insights into elasmobranch evolution and the origin of vertebrates.</title>
        <authorList>
            <person name="Hara Y"/>
            <person name="Yamaguchi K"/>
            <person name="Onimaru K"/>
            <person name="Kadota M"/>
            <person name="Koyanagi M"/>
            <person name="Keeley SD"/>
            <person name="Tatsumi K"/>
            <person name="Tanaka K"/>
            <person name="Motone F"/>
            <person name="Kageyama Y"/>
            <person name="Nozu R"/>
            <person name="Adachi N"/>
            <person name="Nishimura O"/>
            <person name="Nakagawa R"/>
            <person name="Tanegashima C"/>
            <person name="Kiyatake I"/>
            <person name="Matsumoto R"/>
            <person name="Murakumo K"/>
            <person name="Nishida K"/>
            <person name="Terakita A"/>
            <person name="Kuratani S"/>
            <person name="Sato K"/>
            <person name="Hyodo S Kuraku.S."/>
        </authorList>
    </citation>
    <scope>NUCLEOTIDE SEQUENCE [LARGE SCALE GENOMIC DNA]</scope>
</reference>
<evidence type="ECO:0000259" key="6">
    <source>
        <dbReference type="PROSITE" id="PS50184"/>
    </source>
</evidence>
<dbReference type="InterPro" id="IPR036383">
    <property type="entry name" value="TSP1_rpt_sf"/>
</dbReference>
<evidence type="ECO:0000256" key="5">
    <source>
        <dbReference type="ARBA" id="ARBA00023157"/>
    </source>
</evidence>
<dbReference type="GO" id="GO:0008201">
    <property type="term" value="F:heparin binding"/>
    <property type="evidence" value="ECO:0007669"/>
    <property type="project" value="TreeGrafter"/>
</dbReference>
<comment type="subcellular location">
    <subcellularLocation>
        <location evidence="1">Secreted</location>
    </subcellularLocation>
</comment>
<dbReference type="Pfam" id="PF00219">
    <property type="entry name" value="IGFBP"/>
    <property type="match status" value="1"/>
</dbReference>
<dbReference type="InterPro" id="IPR009030">
    <property type="entry name" value="Growth_fac_rcpt_cys_sf"/>
</dbReference>
<evidence type="ECO:0000313" key="8">
    <source>
        <dbReference type="EMBL" id="GCC25950.1"/>
    </source>
</evidence>
<dbReference type="GO" id="GO:0031012">
    <property type="term" value="C:extracellular matrix"/>
    <property type="evidence" value="ECO:0007669"/>
    <property type="project" value="TreeGrafter"/>
</dbReference>
<dbReference type="Proteomes" id="UP000287033">
    <property type="component" value="Unassembled WGS sequence"/>
</dbReference>
<dbReference type="InterPro" id="IPR017891">
    <property type="entry name" value="Insulin_GF-bd_Cys-rich_CS"/>
</dbReference>
<gene>
    <name evidence="8" type="ORF">chiPu_0004364</name>
</gene>
<keyword evidence="4" id="KW-0732">Signal</keyword>
<dbReference type="PROSITE" id="PS01208">
    <property type="entry name" value="VWFC_1"/>
    <property type="match status" value="1"/>
</dbReference>
<keyword evidence="9" id="KW-1185">Reference proteome</keyword>
<dbReference type="OrthoDB" id="365605at2759"/>
<dbReference type="OMA" id="SEYCCER"/>
<dbReference type="PANTHER" id="PTHR11348:SF3">
    <property type="entry name" value="CELLULAR COMMUNICATION NETWORK FACTOR 6"/>
    <property type="match status" value="1"/>
</dbReference>
<dbReference type="Pfam" id="PF19035">
    <property type="entry name" value="TSP1_CCN"/>
    <property type="match status" value="1"/>
</dbReference>
<dbReference type="SMART" id="SM00209">
    <property type="entry name" value="TSP1"/>
    <property type="match status" value="1"/>
</dbReference>
<dbReference type="STRING" id="137246.A0A401S6E7"/>
<dbReference type="AlphaFoldDB" id="A0A401S6E7"/>
<dbReference type="GO" id="GO:0007155">
    <property type="term" value="P:cell adhesion"/>
    <property type="evidence" value="ECO:0007669"/>
    <property type="project" value="TreeGrafter"/>
</dbReference>
<name>A0A401S6E7_CHIPU</name>
<proteinExistence type="inferred from homology"/>
<dbReference type="SMART" id="SM00121">
    <property type="entry name" value="IB"/>
    <property type="match status" value="1"/>
</dbReference>
<dbReference type="GO" id="GO:0045597">
    <property type="term" value="P:positive regulation of cell differentiation"/>
    <property type="evidence" value="ECO:0007669"/>
    <property type="project" value="TreeGrafter"/>
</dbReference>
<dbReference type="SUPFAM" id="SSF82895">
    <property type="entry name" value="TSP-1 type 1 repeat"/>
    <property type="match status" value="1"/>
</dbReference>